<dbReference type="OrthoDB" id="10250354at2759"/>
<feature type="domain" description="J" evidence="2">
    <location>
        <begin position="57"/>
        <end position="121"/>
    </location>
</feature>
<proteinExistence type="predicted"/>
<reference evidence="3 4" key="1">
    <citation type="journal article" date="2012" name="Genome Biol.">
        <title>Genome and low-iron response of an oceanic diatom adapted to chronic iron limitation.</title>
        <authorList>
            <person name="Lommer M."/>
            <person name="Specht M."/>
            <person name="Roy A.S."/>
            <person name="Kraemer L."/>
            <person name="Andreson R."/>
            <person name="Gutowska M.A."/>
            <person name="Wolf J."/>
            <person name="Bergner S.V."/>
            <person name="Schilhabel M.B."/>
            <person name="Klostermeier U.C."/>
            <person name="Beiko R.G."/>
            <person name="Rosenstiel P."/>
            <person name="Hippler M."/>
            <person name="Laroche J."/>
        </authorList>
    </citation>
    <scope>NUCLEOTIDE SEQUENCE [LARGE SCALE GENOMIC DNA]</scope>
    <source>
        <strain evidence="3 4">CCMP1005</strain>
    </source>
</reference>
<dbReference type="Proteomes" id="UP000266841">
    <property type="component" value="Unassembled WGS sequence"/>
</dbReference>
<dbReference type="PROSITE" id="PS50076">
    <property type="entry name" value="DNAJ_2"/>
    <property type="match status" value="1"/>
</dbReference>
<dbReference type="Gene3D" id="1.10.287.110">
    <property type="entry name" value="DnaJ domain"/>
    <property type="match status" value="1"/>
</dbReference>
<evidence type="ECO:0000313" key="4">
    <source>
        <dbReference type="Proteomes" id="UP000266841"/>
    </source>
</evidence>
<dbReference type="SUPFAM" id="SSF46565">
    <property type="entry name" value="Chaperone J-domain"/>
    <property type="match status" value="1"/>
</dbReference>
<evidence type="ECO:0000313" key="3">
    <source>
        <dbReference type="EMBL" id="EJK68522.1"/>
    </source>
</evidence>
<comment type="caution">
    <text evidence="3">The sequence shown here is derived from an EMBL/GenBank/DDBJ whole genome shotgun (WGS) entry which is preliminary data.</text>
</comment>
<gene>
    <name evidence="3" type="ORF">THAOC_10285</name>
</gene>
<dbReference type="AlphaFoldDB" id="K0TDC2"/>
<dbReference type="InterPro" id="IPR001623">
    <property type="entry name" value="DnaJ_domain"/>
</dbReference>
<protein>
    <recommendedName>
        <fullName evidence="2">J domain-containing protein</fullName>
    </recommendedName>
</protein>
<evidence type="ECO:0000256" key="1">
    <source>
        <dbReference type="SAM" id="MobiDB-lite"/>
    </source>
</evidence>
<keyword evidence="4" id="KW-1185">Reference proteome</keyword>
<name>K0TDC2_THAOC</name>
<sequence>MQWQNRPLLSTYEPKNKTKTQKRTKSWYPYGDANDEFIMAAASSDLQILIQKEANRQPTRVLKLGLDDATEMDVKTAYRMLALRYHLDKNDPERTGMNHDQATAHFQLLSTANSYLRSSWHPSFGESSLRSVIWRVCARLEISIGKVGWLIRSTHHHVDSRQKSKARLSEGCLASVGRRRLLA</sequence>
<dbReference type="Pfam" id="PF00226">
    <property type="entry name" value="DnaJ"/>
    <property type="match status" value="1"/>
</dbReference>
<feature type="region of interest" description="Disordered" evidence="1">
    <location>
        <begin position="1"/>
        <end position="24"/>
    </location>
</feature>
<dbReference type="EMBL" id="AGNL01011215">
    <property type="protein sequence ID" value="EJK68522.1"/>
    <property type="molecule type" value="Genomic_DNA"/>
</dbReference>
<evidence type="ECO:0000259" key="2">
    <source>
        <dbReference type="PROSITE" id="PS50076"/>
    </source>
</evidence>
<accession>K0TDC2</accession>
<dbReference type="CDD" id="cd06257">
    <property type="entry name" value="DnaJ"/>
    <property type="match status" value="1"/>
</dbReference>
<organism evidence="3 4">
    <name type="scientific">Thalassiosira oceanica</name>
    <name type="common">Marine diatom</name>
    <dbReference type="NCBI Taxonomy" id="159749"/>
    <lineage>
        <taxon>Eukaryota</taxon>
        <taxon>Sar</taxon>
        <taxon>Stramenopiles</taxon>
        <taxon>Ochrophyta</taxon>
        <taxon>Bacillariophyta</taxon>
        <taxon>Coscinodiscophyceae</taxon>
        <taxon>Thalassiosirophycidae</taxon>
        <taxon>Thalassiosirales</taxon>
        <taxon>Thalassiosiraceae</taxon>
        <taxon>Thalassiosira</taxon>
    </lineage>
</organism>
<dbReference type="InterPro" id="IPR036869">
    <property type="entry name" value="J_dom_sf"/>
</dbReference>